<dbReference type="RefSeq" id="WP_011846872.1">
    <property type="nucleotide sequence ID" value="NC_009052.1"/>
</dbReference>
<dbReference type="STRING" id="325240.Sbal_2296"/>
<dbReference type="GO" id="GO:0019684">
    <property type="term" value="P:photosynthesis, light reaction"/>
    <property type="evidence" value="ECO:0007669"/>
    <property type="project" value="InterPro"/>
</dbReference>
<evidence type="ECO:0000313" key="3">
    <source>
        <dbReference type="Proteomes" id="UP000001557"/>
    </source>
</evidence>
<dbReference type="EMBL" id="CP000563">
    <property type="protein sequence ID" value="ABN61791.1"/>
    <property type="molecule type" value="Genomic_DNA"/>
</dbReference>
<evidence type="ECO:0000313" key="2">
    <source>
        <dbReference type="EMBL" id="ABN61791.1"/>
    </source>
</evidence>
<dbReference type="GO" id="GO:0030077">
    <property type="term" value="C:plasma membrane light-harvesting complex"/>
    <property type="evidence" value="ECO:0007669"/>
    <property type="project" value="InterPro"/>
</dbReference>
<dbReference type="InterPro" id="IPR011033">
    <property type="entry name" value="PRC_barrel-like_sf"/>
</dbReference>
<protein>
    <recommendedName>
        <fullName evidence="1">PRC-barrel domain-containing protein</fullName>
    </recommendedName>
</protein>
<dbReference type="Proteomes" id="UP000001557">
    <property type="component" value="Chromosome"/>
</dbReference>
<sequence length="277" mass="31680">MLRTVKHMEDYVISATDGNIGHVKDVYFDDETWCIRYLVVDTGTWLSSRKVLISPISIGQANWADKQLPVSITKAQVENSPDINTQIPVSRQQEIRLLKYYGYPYYWGGYGMWGDSVYPNLMLTGYVDLVSRPNDEDPQAVKAVKAEQHQDDDTHLRSCQAVIDYRIHASDGDIGHIEDLLIDEETWAIRYLIVNTSNWWLGHQVLIPADWIGDVSWPDAKASVKLTRQAVKDAPPYNPLMAVDRKTEISIYNHYGRPGYWLDEEQHETAKSHPSTA</sequence>
<keyword evidence="3" id="KW-1185">Reference proteome</keyword>
<dbReference type="Pfam" id="PF05239">
    <property type="entry name" value="PRC"/>
    <property type="match status" value="2"/>
</dbReference>
<dbReference type="InterPro" id="IPR027275">
    <property type="entry name" value="PRC-brl_dom"/>
</dbReference>
<name>A3D4X8_SHEB5</name>
<organism evidence="2 3">
    <name type="scientific">Shewanella baltica (strain OS155 / ATCC BAA-1091)</name>
    <dbReference type="NCBI Taxonomy" id="325240"/>
    <lineage>
        <taxon>Bacteria</taxon>
        <taxon>Pseudomonadati</taxon>
        <taxon>Pseudomonadota</taxon>
        <taxon>Gammaproteobacteria</taxon>
        <taxon>Alteromonadales</taxon>
        <taxon>Shewanellaceae</taxon>
        <taxon>Shewanella</taxon>
    </lineage>
</organism>
<proteinExistence type="predicted"/>
<accession>A3D4X8</accession>
<dbReference type="Gene3D" id="3.90.50.10">
    <property type="entry name" value="Photosynthetic Reaction Center, subunit H, domain 2"/>
    <property type="match status" value="2"/>
</dbReference>
<feature type="domain" description="PRC-barrel" evidence="1">
    <location>
        <begin position="171"/>
        <end position="212"/>
    </location>
</feature>
<feature type="domain" description="PRC-barrel" evidence="1">
    <location>
        <begin position="12"/>
        <end position="55"/>
    </location>
</feature>
<dbReference type="HOGENOM" id="CLU_1065156_0_0_6"/>
<gene>
    <name evidence="2" type="ordered locus">Sbal_2296</name>
</gene>
<reference evidence="2 3" key="1">
    <citation type="submission" date="2007-02" db="EMBL/GenBank/DDBJ databases">
        <title>Complete sequence of chromosome of Shewanella baltica OS155.</title>
        <authorList>
            <consortium name="US DOE Joint Genome Institute"/>
            <person name="Copeland A."/>
            <person name="Lucas S."/>
            <person name="Lapidus A."/>
            <person name="Barry K."/>
            <person name="Detter J.C."/>
            <person name="Glavina del Rio T."/>
            <person name="Hammon N."/>
            <person name="Israni S."/>
            <person name="Dalin E."/>
            <person name="Tice H."/>
            <person name="Pitluck S."/>
            <person name="Sims D.R."/>
            <person name="Brettin T."/>
            <person name="Bruce D."/>
            <person name="Han C."/>
            <person name="Tapia R."/>
            <person name="Brainard J."/>
            <person name="Schmutz J."/>
            <person name="Larimer F."/>
            <person name="Land M."/>
            <person name="Hauser L."/>
            <person name="Kyrpides N."/>
            <person name="Mikhailova N."/>
            <person name="Brettar I."/>
            <person name="Klappenbach J."/>
            <person name="Konstantinidis K."/>
            <person name="Rodrigues J."/>
            <person name="Tiedje J."/>
            <person name="Richardson P."/>
        </authorList>
    </citation>
    <scope>NUCLEOTIDE SEQUENCE [LARGE SCALE GENOMIC DNA]</scope>
    <source>
        <strain evidence="3">OS155 / ATCC BAA-1091</strain>
    </source>
</reference>
<evidence type="ECO:0000259" key="1">
    <source>
        <dbReference type="Pfam" id="PF05239"/>
    </source>
</evidence>
<dbReference type="OrthoDB" id="9793882at2"/>
<dbReference type="InterPro" id="IPR014747">
    <property type="entry name" value="Bac_photo_RC_H_C"/>
</dbReference>
<dbReference type="KEGG" id="sbl:Sbal_2296"/>
<dbReference type="SUPFAM" id="SSF50346">
    <property type="entry name" value="PRC-barrel domain"/>
    <property type="match status" value="2"/>
</dbReference>
<dbReference type="AlphaFoldDB" id="A3D4X8"/>